<dbReference type="RefSeq" id="WP_085823205.1">
    <property type="nucleotide sequence ID" value="NZ_FWFP01000007.1"/>
</dbReference>
<keyword evidence="2" id="KW-1185">Reference proteome</keyword>
<organism evidence="1 2">
    <name type="scientific">Ruegeria meonggei</name>
    <dbReference type="NCBI Taxonomy" id="1446476"/>
    <lineage>
        <taxon>Bacteria</taxon>
        <taxon>Pseudomonadati</taxon>
        <taxon>Pseudomonadota</taxon>
        <taxon>Alphaproteobacteria</taxon>
        <taxon>Rhodobacterales</taxon>
        <taxon>Roseobacteraceae</taxon>
        <taxon>Ruegeria</taxon>
    </lineage>
</organism>
<proteinExistence type="predicted"/>
<reference evidence="2" key="1">
    <citation type="submission" date="2017-03" db="EMBL/GenBank/DDBJ databases">
        <authorList>
            <person name="Rodrigo-Torres L."/>
            <person name="Arahal R.D."/>
            <person name="Lucena T."/>
        </authorList>
    </citation>
    <scope>NUCLEOTIDE SEQUENCE [LARGE SCALE GENOMIC DNA]</scope>
    <source>
        <strain evidence="2">CECT 8411</strain>
    </source>
</reference>
<dbReference type="Proteomes" id="UP000193778">
    <property type="component" value="Unassembled WGS sequence"/>
</dbReference>
<dbReference type="AlphaFoldDB" id="A0A1X6ZLT2"/>
<evidence type="ECO:0000313" key="1">
    <source>
        <dbReference type="EMBL" id="SLN55424.1"/>
    </source>
</evidence>
<evidence type="ECO:0000313" key="2">
    <source>
        <dbReference type="Proteomes" id="UP000193778"/>
    </source>
</evidence>
<dbReference type="OrthoDB" id="317057at2"/>
<name>A0A1X6ZLT2_9RHOB</name>
<sequence>MADNDNEPTIVFLNEIYPFLSERRVVRIYYPPGTCTKQSYSFPYVVLAATSGVLSISINGETPMDQVFEPGDHYARKVPEGLDEFTVEVCNNTDSPIIIFKDS</sequence>
<accession>A0A1X6ZLT2</accession>
<gene>
    <name evidence="1" type="ORF">RUM8411_02694</name>
</gene>
<protein>
    <submittedName>
        <fullName evidence="1">Uncharacterized protein</fullName>
    </submittedName>
</protein>
<dbReference type="EMBL" id="FWFP01000007">
    <property type="protein sequence ID" value="SLN55424.1"/>
    <property type="molecule type" value="Genomic_DNA"/>
</dbReference>